<comment type="caution">
    <text evidence="3">The sequence shown here is derived from an EMBL/GenBank/DDBJ whole genome shotgun (WGS) entry which is preliminary data.</text>
</comment>
<dbReference type="Proteomes" id="UP001372338">
    <property type="component" value="Unassembled WGS sequence"/>
</dbReference>
<gene>
    <name evidence="2" type="ORF">RIF29_43319</name>
    <name evidence="3" type="ORF">RIF29_43354</name>
    <name evidence="1" type="ORF">RIF29_48412</name>
</gene>
<proteinExistence type="predicted"/>
<evidence type="ECO:0000313" key="3">
    <source>
        <dbReference type="EMBL" id="KAK7239702.1"/>
    </source>
</evidence>
<evidence type="ECO:0000313" key="1">
    <source>
        <dbReference type="EMBL" id="KAK7231259.1"/>
    </source>
</evidence>
<accession>A0AAN9HKB4</accession>
<protein>
    <submittedName>
        <fullName evidence="3">Uncharacterized protein</fullName>
    </submittedName>
</protein>
<evidence type="ECO:0000313" key="2">
    <source>
        <dbReference type="EMBL" id="KAK7239668.1"/>
    </source>
</evidence>
<dbReference type="AlphaFoldDB" id="A0AAN9HKB4"/>
<keyword evidence="4" id="KW-1185">Reference proteome</keyword>
<reference evidence="3 4" key="1">
    <citation type="submission" date="2024-01" db="EMBL/GenBank/DDBJ databases">
        <title>The genomes of 5 underutilized Papilionoideae crops provide insights into root nodulation and disease resistanc.</title>
        <authorList>
            <person name="Yuan L."/>
        </authorList>
    </citation>
    <scope>NUCLEOTIDE SEQUENCE [LARGE SCALE GENOMIC DNA]</scope>
    <source>
        <strain evidence="3">ZHUSHIDOU_FW_LH</strain>
        <tissue evidence="3">Leaf</tissue>
    </source>
</reference>
<sequence length="133" mass="15561">MSRTTLPKEIYLIHDQLGSGYSPRKNESIRFYVACYLIMANRPPRARKNLYLLVAGSPLWMIPAFVRKSEDRNWCVQFKKIRYYHSIVIGKEVVFTAYKEVGRGNDITNLVPTRGSHFVYIVEKKEKSSDSRR</sequence>
<evidence type="ECO:0000313" key="4">
    <source>
        <dbReference type="Proteomes" id="UP001372338"/>
    </source>
</evidence>
<dbReference type="EMBL" id="JAYWIO010000155">
    <property type="protein sequence ID" value="KAK7231259.1"/>
    <property type="molecule type" value="Genomic_DNA"/>
</dbReference>
<dbReference type="EMBL" id="JAYWIO010000014">
    <property type="protein sequence ID" value="KAK7239702.1"/>
    <property type="molecule type" value="Genomic_DNA"/>
</dbReference>
<name>A0AAN9HKB4_CROPI</name>
<organism evidence="3 4">
    <name type="scientific">Crotalaria pallida</name>
    <name type="common">Smooth rattlebox</name>
    <name type="synonym">Crotalaria striata</name>
    <dbReference type="NCBI Taxonomy" id="3830"/>
    <lineage>
        <taxon>Eukaryota</taxon>
        <taxon>Viridiplantae</taxon>
        <taxon>Streptophyta</taxon>
        <taxon>Embryophyta</taxon>
        <taxon>Tracheophyta</taxon>
        <taxon>Spermatophyta</taxon>
        <taxon>Magnoliopsida</taxon>
        <taxon>eudicotyledons</taxon>
        <taxon>Gunneridae</taxon>
        <taxon>Pentapetalae</taxon>
        <taxon>rosids</taxon>
        <taxon>fabids</taxon>
        <taxon>Fabales</taxon>
        <taxon>Fabaceae</taxon>
        <taxon>Papilionoideae</taxon>
        <taxon>50 kb inversion clade</taxon>
        <taxon>genistoids sensu lato</taxon>
        <taxon>core genistoids</taxon>
        <taxon>Crotalarieae</taxon>
        <taxon>Crotalaria</taxon>
    </lineage>
</organism>
<dbReference type="EMBL" id="JAYWIO010000014">
    <property type="protein sequence ID" value="KAK7239668.1"/>
    <property type="molecule type" value="Genomic_DNA"/>
</dbReference>